<dbReference type="GO" id="GO:0035673">
    <property type="term" value="F:oligopeptide transmembrane transporter activity"/>
    <property type="evidence" value="ECO:0007669"/>
    <property type="project" value="InterPro"/>
</dbReference>
<evidence type="ECO:0000256" key="2">
    <source>
        <dbReference type="ARBA" id="ARBA00008807"/>
    </source>
</evidence>
<keyword evidence="7 9" id="KW-1133">Transmembrane helix</keyword>
<evidence type="ECO:0000256" key="5">
    <source>
        <dbReference type="ARBA" id="ARBA00022856"/>
    </source>
</evidence>
<evidence type="ECO:0000256" key="6">
    <source>
        <dbReference type="ARBA" id="ARBA00022927"/>
    </source>
</evidence>
<dbReference type="OrthoDB" id="9986677at2759"/>
<evidence type="ECO:0000256" key="7">
    <source>
        <dbReference type="ARBA" id="ARBA00022989"/>
    </source>
</evidence>
<proteinExistence type="inferred from homology"/>
<comment type="similarity">
    <text evidence="2">Belongs to the oligopeptide OPT transporter family.</text>
</comment>
<dbReference type="PANTHER" id="PTHR22601">
    <property type="entry name" value="ISP4 LIKE PROTEIN"/>
    <property type="match status" value="1"/>
</dbReference>
<keyword evidence="4 9" id="KW-0812">Transmembrane</keyword>
<evidence type="ECO:0000256" key="1">
    <source>
        <dbReference type="ARBA" id="ARBA00004141"/>
    </source>
</evidence>
<feature type="transmembrane region" description="Helical" evidence="9">
    <location>
        <begin position="379"/>
        <end position="401"/>
    </location>
</feature>
<feature type="transmembrane region" description="Helical" evidence="9">
    <location>
        <begin position="455"/>
        <end position="473"/>
    </location>
</feature>
<keyword evidence="5" id="KW-0571">Peptide transport</keyword>
<dbReference type="InterPro" id="IPR004648">
    <property type="entry name" value="Oligpept_transpt"/>
</dbReference>
<feature type="transmembrane region" description="Helical" evidence="9">
    <location>
        <begin position="767"/>
        <end position="790"/>
    </location>
</feature>
<feature type="transmembrane region" description="Helical" evidence="9">
    <location>
        <begin position="705"/>
        <end position="726"/>
    </location>
</feature>
<comment type="subcellular location">
    <subcellularLocation>
        <location evidence="1">Membrane</location>
        <topology evidence="1">Multi-pass membrane protein</topology>
    </subcellularLocation>
</comment>
<evidence type="ECO:0000256" key="4">
    <source>
        <dbReference type="ARBA" id="ARBA00022692"/>
    </source>
</evidence>
<feature type="transmembrane region" description="Helical" evidence="9">
    <location>
        <begin position="811"/>
        <end position="832"/>
    </location>
</feature>
<sequence length="878" mass="99761">MNINNEKHLAGQVSNIRSVSTHLSVQDHEVDLQAMYSNPLSIGEVGTTLTDTQKNIILHKLQFDHLTSYEKLPPQAQFIIEKVEQMPSEEAVEILKAAYIKHEHDVNMEGSDLELWKKLLDNSSETDFSFVPSKIHEKLAANIDVKQVNDDDSTSDEELGSVNGSEVKDWALQVRLEAVLVAYWSPYFIVRSVCDPYDDPTIPCETLRVYIISIIWVAIQSVINEFFSQRLPSISLSSAAVQVFLYPSGVLFEKILPKWKFKIWKYEFDLNPGPYNFKEQMLASCFTSVAGGTVYVTYNVLMQKMDIYYGNKWVDVGYQVLLMLSTQFMGFGFSGLLRKFAVYPTDAVWPSILPTIRLNKTLMTPERPSIINGWKISSYNFFFVSFAAAFAYLWLPSYLFAALSNFNWMTWIKPDNLDLTVITGYNYGLGFNPFPTFDWTVIGSGNLYQPFFTTLSSYIGSIISFFIIVGIYYSNYKWTKYIPINSNKLFTNEGQTYHVSQVVDENSMFDEKKYEQIGPPFYSAANLVQYGAFFAIYPFHFVYEIATNYKAYGVAFKSFYLQFKDFKRSTYEGSDDPHVTMMKAYPEVPEWIYLTVLVLSIVFAILCVKIYPAETPVWSIFFVVGLNFVFLIPLVSVSARTMFSLALNVLVELIIGYAIPGNGLALAFIKALGTQTDSQAFNWVNSLKIAQYSKVPPRALFRCQMLSTLISLFIQLGILNFQISSVKDFCLPTNEAKLYCASATTFYTASVQWGVIGPKKIFDGLYPIFACGFLIWAPTNLAYVTGGLYVGYAFMHYIRKRFRAWWAKYNYIFASAIGAGNAFSAIIIFFAVQYHPKDISWWGNTVSYGGYEGFPAAHLNATLQAPDGYFGPRKGHFP</sequence>
<reference evidence="10" key="1">
    <citation type="submission" date="2022-12" db="EMBL/GenBank/DDBJ databases">
        <authorList>
            <person name="Brejova B."/>
        </authorList>
    </citation>
    <scope>NUCLEOTIDE SEQUENCE</scope>
</reference>
<name>A0A9W4XHL8_9ASCO</name>
<dbReference type="InterPro" id="IPR004813">
    <property type="entry name" value="OPT"/>
</dbReference>
<dbReference type="GO" id="GO:0016020">
    <property type="term" value="C:membrane"/>
    <property type="evidence" value="ECO:0007669"/>
    <property type="project" value="UniProtKB-SubCell"/>
</dbReference>
<dbReference type="NCBIfam" id="TIGR00727">
    <property type="entry name" value="ISP4_OPT"/>
    <property type="match status" value="1"/>
</dbReference>
<dbReference type="Proteomes" id="UP001152885">
    <property type="component" value="Unassembled WGS sequence"/>
</dbReference>
<organism evidence="10 11">
    <name type="scientific">Candida verbasci</name>
    <dbReference type="NCBI Taxonomy" id="1227364"/>
    <lineage>
        <taxon>Eukaryota</taxon>
        <taxon>Fungi</taxon>
        <taxon>Dikarya</taxon>
        <taxon>Ascomycota</taxon>
        <taxon>Saccharomycotina</taxon>
        <taxon>Pichiomycetes</taxon>
        <taxon>Debaryomycetaceae</taxon>
        <taxon>Candida/Lodderomyces clade</taxon>
        <taxon>Candida</taxon>
    </lineage>
</organism>
<dbReference type="EMBL" id="CANTUO010000004">
    <property type="protein sequence ID" value="CAI5759167.1"/>
    <property type="molecule type" value="Genomic_DNA"/>
</dbReference>
<evidence type="ECO:0000256" key="3">
    <source>
        <dbReference type="ARBA" id="ARBA00022448"/>
    </source>
</evidence>
<protein>
    <recommendedName>
        <fullName evidence="12">Oligopeptide transporter 2</fullName>
    </recommendedName>
</protein>
<feature type="transmembrane region" description="Helical" evidence="9">
    <location>
        <begin position="617"/>
        <end position="637"/>
    </location>
</feature>
<keyword evidence="11" id="KW-1185">Reference proteome</keyword>
<comment type="caution">
    <text evidence="10">The sequence shown here is derived from an EMBL/GenBank/DDBJ whole genome shotgun (WGS) entry which is preliminary data.</text>
</comment>
<feature type="transmembrane region" description="Helical" evidence="9">
    <location>
        <begin position="591"/>
        <end position="611"/>
    </location>
</feature>
<evidence type="ECO:0000313" key="11">
    <source>
        <dbReference type="Proteomes" id="UP001152885"/>
    </source>
</evidence>
<feature type="transmembrane region" description="Helical" evidence="9">
    <location>
        <begin position="281"/>
        <end position="301"/>
    </location>
</feature>
<gene>
    <name evidence="10" type="ORF">CANVERA_P3676</name>
</gene>
<dbReference type="Pfam" id="PF03169">
    <property type="entry name" value="OPT"/>
    <property type="match status" value="1"/>
</dbReference>
<keyword evidence="3" id="KW-0813">Transport</keyword>
<feature type="transmembrane region" description="Helical" evidence="9">
    <location>
        <begin position="649"/>
        <end position="669"/>
    </location>
</feature>
<dbReference type="AlphaFoldDB" id="A0A9W4XHL8"/>
<evidence type="ECO:0000256" key="8">
    <source>
        <dbReference type="ARBA" id="ARBA00023136"/>
    </source>
</evidence>
<keyword evidence="8 9" id="KW-0472">Membrane</keyword>
<evidence type="ECO:0000313" key="10">
    <source>
        <dbReference type="EMBL" id="CAI5759167.1"/>
    </source>
</evidence>
<dbReference type="NCBIfam" id="TIGR00728">
    <property type="entry name" value="OPT_sfam"/>
    <property type="match status" value="1"/>
</dbReference>
<accession>A0A9W4XHL8</accession>
<evidence type="ECO:0000256" key="9">
    <source>
        <dbReference type="SAM" id="Phobius"/>
    </source>
</evidence>
<feature type="transmembrane region" description="Helical" evidence="9">
    <location>
        <begin position="738"/>
        <end position="755"/>
    </location>
</feature>
<keyword evidence="6" id="KW-0653">Protein transport</keyword>
<dbReference type="GO" id="GO:0015031">
    <property type="term" value="P:protein transport"/>
    <property type="evidence" value="ECO:0007669"/>
    <property type="project" value="UniProtKB-KW"/>
</dbReference>
<evidence type="ECO:0008006" key="12">
    <source>
        <dbReference type="Google" id="ProtNLM"/>
    </source>
</evidence>